<organism evidence="2 3">
    <name type="scientific">Colletotrichum sojae</name>
    <dbReference type="NCBI Taxonomy" id="2175907"/>
    <lineage>
        <taxon>Eukaryota</taxon>
        <taxon>Fungi</taxon>
        <taxon>Dikarya</taxon>
        <taxon>Ascomycota</taxon>
        <taxon>Pezizomycotina</taxon>
        <taxon>Sordariomycetes</taxon>
        <taxon>Hypocreomycetidae</taxon>
        <taxon>Glomerellales</taxon>
        <taxon>Glomerellaceae</taxon>
        <taxon>Colletotrichum</taxon>
        <taxon>Colletotrichum orchidearum species complex</taxon>
    </lineage>
</organism>
<evidence type="ECO:0000256" key="1">
    <source>
        <dbReference type="SAM" id="SignalP"/>
    </source>
</evidence>
<feature type="chain" id="PRO_5034525309" evidence="1">
    <location>
        <begin position="19"/>
        <end position="482"/>
    </location>
</feature>
<dbReference type="Gene3D" id="2.40.70.10">
    <property type="entry name" value="Acid Proteases"/>
    <property type="match status" value="1"/>
</dbReference>
<proteinExistence type="predicted"/>
<comment type="caution">
    <text evidence="2">The sequence shown here is derived from an EMBL/GenBank/DDBJ whole genome shotgun (WGS) entry which is preliminary data.</text>
</comment>
<dbReference type="Proteomes" id="UP000652219">
    <property type="component" value="Unassembled WGS sequence"/>
</dbReference>
<keyword evidence="1" id="KW-0732">Signal</keyword>
<reference evidence="2 3" key="1">
    <citation type="journal article" date="2020" name="Phytopathology">
        <title>Genome Sequence Resources of Colletotrichum truncatum, C. plurivorum, C. musicola, and C. sojae: Four Species Pathogenic to Soybean (Glycine max).</title>
        <authorList>
            <person name="Rogerio F."/>
            <person name="Boufleur T.R."/>
            <person name="Ciampi-Guillardi M."/>
            <person name="Sukno S.A."/>
            <person name="Thon M.R."/>
            <person name="Massola Junior N.S."/>
            <person name="Baroncelli R."/>
        </authorList>
    </citation>
    <scope>NUCLEOTIDE SEQUENCE [LARGE SCALE GENOMIC DNA]</scope>
    <source>
        <strain evidence="2 3">LFN0009</strain>
    </source>
</reference>
<feature type="signal peptide" evidence="1">
    <location>
        <begin position="1"/>
        <end position="18"/>
    </location>
</feature>
<dbReference type="AlphaFoldDB" id="A0A8H6J3N5"/>
<sequence>MLAIQLLVFAAPVVLAKARKVVWFNDNGLYNHCVTRKGYLGPDGPWHALVTGHWSMRDNLLYIPVWPTGSLDTIMPAEEGGGVYEGHEIVNTTDGSRRVPDGVQYQWPNVRPNDYGSETPDWYLNNEMQLLWADEKDDQGYAYDSVNASVREVLNWTSPYIDTTPDEDQYQRAVGILGLGKIIGSDGERQSEELGMPPSILDQLVDDGTIATRSWFMHIGSVNPLVVPSLVLGGYESNRVLGGVGIFDFDEDWKLPRLFLIGVTLGYELGLSPFDDPVGSVWGANTYEIGTHGEGSGAPNGSVMTTPDASLPYIYLPPGVCEAAAEHLPVSWNETARLYFWEESSRSEKLTNTSAYMGFVFSDRNNQNVSIKVPLALLYLLTDPYREGVNRSTRYWPCKPWSDKADDGGPGSGLWPLGRAFLQAALIGYNYDRPRFYLAQAPGPGHGEGVVVDDNNTDRIFSAPTSFKETWRSSWEEIPGPG</sequence>
<evidence type="ECO:0000313" key="3">
    <source>
        <dbReference type="Proteomes" id="UP000652219"/>
    </source>
</evidence>
<dbReference type="InterPro" id="IPR021109">
    <property type="entry name" value="Peptidase_aspartic_dom_sf"/>
</dbReference>
<keyword evidence="3" id="KW-1185">Reference proteome</keyword>
<evidence type="ECO:0000313" key="2">
    <source>
        <dbReference type="EMBL" id="KAF6805485.1"/>
    </source>
</evidence>
<dbReference type="EMBL" id="WIGN01000181">
    <property type="protein sequence ID" value="KAF6805485.1"/>
    <property type="molecule type" value="Genomic_DNA"/>
</dbReference>
<name>A0A8H6J3N5_9PEZI</name>
<dbReference type="SUPFAM" id="SSF50630">
    <property type="entry name" value="Acid proteases"/>
    <property type="match status" value="1"/>
</dbReference>
<protein>
    <submittedName>
        <fullName evidence="2">Uncharacterized protein</fullName>
    </submittedName>
</protein>
<accession>A0A8H6J3N5</accession>
<gene>
    <name evidence="2" type="ORF">CSOJ01_09484</name>
</gene>